<evidence type="ECO:0000256" key="9">
    <source>
        <dbReference type="ARBA" id="ARBA00023136"/>
    </source>
</evidence>
<dbReference type="InterPro" id="IPR013112">
    <property type="entry name" value="FAD-bd_8"/>
</dbReference>
<sequence>MRTYCSADEILEGWKGLDQSCEGDGGVNILPWSIVDDVTEAEVSSWPILTYEDRQAGTSFNTSASVDQTLFDFAYTTMFDWDNQLITRKHYGYATVGFWGLVVLFGTLNNILRHLTNSSAFRSAFTNKLQGFILRYLAVPPVMKNKQMTRFSGFSTTPRLCAITISAFFLINIVLMCVDYHAFEHNLYFTQKSTQLWRYIGDRAGVMAINNLPVMWLFATRNNFLLWATGWDFATFNMFHRWIARACGLEVFVHGMCVCIYQNLELGTEYFLLLWKNTDWFMAVIAASSIILTCLLASSGIRNAVYDLFLIVHQGFSCLILIALWYHLMVDGPDYVVFIWPCVAVWSFDRLGRILRLLIWNKVTAYSSAEYSSEANVILIKARVRQGLSLSPGTYFYVYGWRSIKFWESHPFTLSGWNEVTTDEESYTELIFLVNIRDGFTSRLRRQLLHHGDSESELAASSAMRKVTLSVEGPYGTSFCPWKSESAIFIIGGAGITVATSFMQQLLDSPRSDKYLKSGIKTIKIVWAVRNVGLYQFVRERYISTWEHVLKSKDIELSLDIYLTSSSKLNDEISTPTEHVSQPFEPSGDTKSDFSPPSSVKAEILTKNVLYQGESKQSGDGSLRTTFHHGRPRISDIVASHVGALDSSGGKNLALVGCGPKAMAHDIRLTFDDVSKIPAANVHFHLAPFGW</sequence>
<feature type="transmembrane region" description="Helical" evidence="12">
    <location>
        <begin position="308"/>
        <end position="329"/>
    </location>
</feature>
<dbReference type="AlphaFoldDB" id="A0A0M9WDQ1"/>
<evidence type="ECO:0000313" key="15">
    <source>
        <dbReference type="Proteomes" id="UP000037696"/>
    </source>
</evidence>
<dbReference type="Pfam" id="PF08022">
    <property type="entry name" value="FAD_binding_8"/>
    <property type="match status" value="1"/>
</dbReference>
<feature type="transmembrane region" description="Helical" evidence="12">
    <location>
        <begin position="280"/>
        <end position="301"/>
    </location>
</feature>
<dbReference type="GO" id="GO:0015677">
    <property type="term" value="P:copper ion import"/>
    <property type="evidence" value="ECO:0007669"/>
    <property type="project" value="TreeGrafter"/>
</dbReference>
<feature type="region of interest" description="Disordered" evidence="11">
    <location>
        <begin position="573"/>
        <end position="598"/>
    </location>
</feature>
<dbReference type="SUPFAM" id="SSF52343">
    <property type="entry name" value="Ferredoxin reductase-like, C-terminal NADP-linked domain"/>
    <property type="match status" value="1"/>
</dbReference>
<keyword evidence="15" id="KW-1185">Reference proteome</keyword>
<keyword evidence="9 12" id="KW-0472">Membrane</keyword>
<protein>
    <recommendedName>
        <fullName evidence="13">FAD-binding FR-type domain-containing protein</fullName>
    </recommendedName>
</protein>
<dbReference type="PANTHER" id="PTHR32361">
    <property type="entry name" value="FERRIC/CUPRIC REDUCTASE TRANSMEMBRANE COMPONENT"/>
    <property type="match status" value="1"/>
</dbReference>
<evidence type="ECO:0000256" key="3">
    <source>
        <dbReference type="ARBA" id="ARBA00022448"/>
    </source>
</evidence>
<dbReference type="GO" id="GO:0000293">
    <property type="term" value="F:ferric-chelate reductase activity"/>
    <property type="evidence" value="ECO:0007669"/>
    <property type="project" value="UniProtKB-ARBA"/>
</dbReference>
<dbReference type="InterPro" id="IPR039261">
    <property type="entry name" value="FNR_nucleotide-bd"/>
</dbReference>
<name>A0A0M9WDQ1_9EURO</name>
<keyword evidence="6 12" id="KW-1133">Transmembrane helix</keyword>
<keyword evidence="4 12" id="KW-0812">Transmembrane</keyword>
<keyword evidence="8" id="KW-0406">Ion transport</keyword>
<organism evidence="14 15">
    <name type="scientific">Penicillium nordicum</name>
    <dbReference type="NCBI Taxonomy" id="229535"/>
    <lineage>
        <taxon>Eukaryota</taxon>
        <taxon>Fungi</taxon>
        <taxon>Dikarya</taxon>
        <taxon>Ascomycota</taxon>
        <taxon>Pezizomycotina</taxon>
        <taxon>Eurotiomycetes</taxon>
        <taxon>Eurotiomycetidae</taxon>
        <taxon>Eurotiales</taxon>
        <taxon>Aspergillaceae</taxon>
        <taxon>Penicillium</taxon>
    </lineage>
</organism>
<dbReference type="Gene3D" id="3.40.50.80">
    <property type="entry name" value="Nucleotide-binding domain of ferredoxin-NADP reductase (FNR) module"/>
    <property type="match status" value="1"/>
</dbReference>
<evidence type="ECO:0000256" key="2">
    <source>
        <dbReference type="ARBA" id="ARBA00006278"/>
    </source>
</evidence>
<dbReference type="STRING" id="229535.A0A0M9WDQ1"/>
<evidence type="ECO:0000256" key="12">
    <source>
        <dbReference type="SAM" id="Phobius"/>
    </source>
</evidence>
<evidence type="ECO:0000256" key="4">
    <source>
        <dbReference type="ARBA" id="ARBA00022692"/>
    </source>
</evidence>
<dbReference type="EMBL" id="LHQQ01000146">
    <property type="protein sequence ID" value="KOS40962.1"/>
    <property type="molecule type" value="Genomic_DNA"/>
</dbReference>
<dbReference type="SFLD" id="SFLDS00052">
    <property type="entry name" value="Ferric_Reductase_Domain"/>
    <property type="match status" value="1"/>
</dbReference>
<accession>A0A0M9WDQ1</accession>
<comment type="subcellular location">
    <subcellularLocation>
        <location evidence="1">Membrane</location>
        <topology evidence="1">Multi-pass membrane protein</topology>
    </subcellularLocation>
</comment>
<keyword evidence="3" id="KW-0813">Transport</keyword>
<feature type="transmembrane region" description="Helical" evidence="12">
    <location>
        <begin position="160"/>
        <end position="183"/>
    </location>
</feature>
<comment type="similarity">
    <text evidence="2">Belongs to the ferric reductase (FRE) family.</text>
</comment>
<evidence type="ECO:0000256" key="11">
    <source>
        <dbReference type="SAM" id="MobiDB-lite"/>
    </source>
</evidence>
<dbReference type="CDD" id="cd06186">
    <property type="entry name" value="NOX_Duox_like_FAD_NADP"/>
    <property type="match status" value="1"/>
</dbReference>
<dbReference type="PANTHER" id="PTHR32361:SF9">
    <property type="entry name" value="FERRIC REDUCTASE TRANSMEMBRANE COMPONENT 3-RELATED"/>
    <property type="match status" value="1"/>
</dbReference>
<keyword evidence="10" id="KW-0325">Glycoprotein</keyword>
<comment type="caution">
    <text evidence="14">The sequence shown here is derived from an EMBL/GenBank/DDBJ whole genome shotgun (WGS) entry which is preliminary data.</text>
</comment>
<dbReference type="Proteomes" id="UP000037696">
    <property type="component" value="Unassembled WGS sequence"/>
</dbReference>
<keyword evidence="5" id="KW-0249">Electron transport</keyword>
<keyword evidence="7" id="KW-0560">Oxidoreductase</keyword>
<dbReference type="Pfam" id="PF08030">
    <property type="entry name" value="NAD_binding_6"/>
    <property type="match status" value="1"/>
</dbReference>
<dbReference type="PROSITE" id="PS51384">
    <property type="entry name" value="FAD_FR"/>
    <property type="match status" value="1"/>
</dbReference>
<dbReference type="InterPro" id="IPR013130">
    <property type="entry name" value="Fe3_Rdtase_TM_dom"/>
</dbReference>
<dbReference type="GO" id="GO:0006879">
    <property type="term" value="P:intracellular iron ion homeostasis"/>
    <property type="evidence" value="ECO:0007669"/>
    <property type="project" value="TreeGrafter"/>
</dbReference>
<dbReference type="GO" id="GO:0006826">
    <property type="term" value="P:iron ion transport"/>
    <property type="evidence" value="ECO:0007669"/>
    <property type="project" value="TreeGrafter"/>
</dbReference>
<evidence type="ECO:0000256" key="1">
    <source>
        <dbReference type="ARBA" id="ARBA00004141"/>
    </source>
</evidence>
<dbReference type="GO" id="GO:0005886">
    <property type="term" value="C:plasma membrane"/>
    <property type="evidence" value="ECO:0007669"/>
    <property type="project" value="TreeGrafter"/>
</dbReference>
<evidence type="ECO:0000259" key="13">
    <source>
        <dbReference type="PROSITE" id="PS51384"/>
    </source>
</evidence>
<evidence type="ECO:0000313" key="14">
    <source>
        <dbReference type="EMBL" id="KOS40962.1"/>
    </source>
</evidence>
<feature type="domain" description="FAD-binding FR-type" evidence="13">
    <location>
        <begin position="344"/>
        <end position="481"/>
    </location>
</feature>
<evidence type="ECO:0000256" key="8">
    <source>
        <dbReference type="ARBA" id="ARBA00023065"/>
    </source>
</evidence>
<evidence type="ECO:0000256" key="5">
    <source>
        <dbReference type="ARBA" id="ARBA00022982"/>
    </source>
</evidence>
<proteinExistence type="inferred from homology"/>
<feature type="transmembrane region" description="Helical" evidence="12">
    <location>
        <begin position="91"/>
        <end position="112"/>
    </location>
</feature>
<dbReference type="InterPro" id="IPR013121">
    <property type="entry name" value="Fe_red_NAD-bd_6"/>
</dbReference>
<gene>
    <name evidence="14" type="ORF">ACN38_g8162</name>
</gene>
<dbReference type="SFLD" id="SFLDG01168">
    <property type="entry name" value="Ferric_reductase_subgroup_(FRE"/>
    <property type="match status" value="1"/>
</dbReference>
<dbReference type="OrthoDB" id="167398at2759"/>
<evidence type="ECO:0000256" key="10">
    <source>
        <dbReference type="ARBA" id="ARBA00023180"/>
    </source>
</evidence>
<dbReference type="Pfam" id="PF01794">
    <property type="entry name" value="Ferric_reduct"/>
    <property type="match status" value="1"/>
</dbReference>
<evidence type="ECO:0000256" key="7">
    <source>
        <dbReference type="ARBA" id="ARBA00023002"/>
    </source>
</evidence>
<evidence type="ECO:0000256" key="6">
    <source>
        <dbReference type="ARBA" id="ARBA00022989"/>
    </source>
</evidence>
<reference evidence="14 15" key="1">
    <citation type="submission" date="2015-08" db="EMBL/GenBank/DDBJ databases">
        <title>Genome sequencing of Penicillium nordicum.</title>
        <authorList>
            <person name="Nguyen H.D."/>
            <person name="Seifert K.A."/>
        </authorList>
    </citation>
    <scope>NUCLEOTIDE SEQUENCE [LARGE SCALE GENOMIC DNA]</scope>
    <source>
        <strain evidence="14 15">DAOMC 185683</strain>
    </source>
</reference>
<dbReference type="InterPro" id="IPR017927">
    <property type="entry name" value="FAD-bd_FR_type"/>
</dbReference>
<dbReference type="InterPro" id="IPR051410">
    <property type="entry name" value="Ferric/Cupric_Reductase"/>
</dbReference>